<protein>
    <recommendedName>
        <fullName evidence="6">HTH lysR-type domain-containing protein</fullName>
    </recommendedName>
</protein>
<evidence type="ECO:0000256" key="5">
    <source>
        <dbReference type="SAM" id="MobiDB-lite"/>
    </source>
</evidence>
<evidence type="ECO:0000256" key="4">
    <source>
        <dbReference type="ARBA" id="ARBA00023163"/>
    </source>
</evidence>
<comment type="caution">
    <text evidence="7">The sequence shown here is derived from an EMBL/GenBank/DDBJ whole genome shotgun (WGS) entry which is preliminary data.</text>
</comment>
<comment type="similarity">
    <text evidence="1">Belongs to the LysR transcriptional regulatory family.</text>
</comment>
<organism evidence="7 8">
    <name type="scientific">Skermanella stibiiresistens SB22</name>
    <dbReference type="NCBI Taxonomy" id="1385369"/>
    <lineage>
        <taxon>Bacteria</taxon>
        <taxon>Pseudomonadati</taxon>
        <taxon>Pseudomonadota</taxon>
        <taxon>Alphaproteobacteria</taxon>
        <taxon>Rhodospirillales</taxon>
        <taxon>Azospirillaceae</taxon>
        <taxon>Skermanella</taxon>
    </lineage>
</organism>
<dbReference type="RefSeq" id="WP_084165236.1">
    <property type="nucleotide sequence ID" value="NZ_AVFL01000041.1"/>
</dbReference>
<dbReference type="InterPro" id="IPR000847">
    <property type="entry name" value="LysR_HTH_N"/>
</dbReference>
<dbReference type="Proteomes" id="UP000019486">
    <property type="component" value="Unassembled WGS sequence"/>
</dbReference>
<dbReference type="Gene3D" id="3.40.190.10">
    <property type="entry name" value="Periplasmic binding protein-like II"/>
    <property type="match status" value="2"/>
</dbReference>
<evidence type="ECO:0000256" key="1">
    <source>
        <dbReference type="ARBA" id="ARBA00009437"/>
    </source>
</evidence>
<dbReference type="GO" id="GO:0003677">
    <property type="term" value="F:DNA binding"/>
    <property type="evidence" value="ECO:0007669"/>
    <property type="project" value="UniProtKB-KW"/>
</dbReference>
<accession>W9GRX4</accession>
<dbReference type="STRING" id="1385369.N825_22560"/>
<dbReference type="AlphaFoldDB" id="W9GRX4"/>
<gene>
    <name evidence="7" type="ORF">N825_22560</name>
</gene>
<reference evidence="7 8" key="1">
    <citation type="submission" date="2013-08" db="EMBL/GenBank/DDBJ databases">
        <title>The genome sequence of Skermanella stibiiresistens.</title>
        <authorList>
            <person name="Zhu W."/>
            <person name="Wang G."/>
        </authorList>
    </citation>
    <scope>NUCLEOTIDE SEQUENCE [LARGE SCALE GENOMIC DNA]</scope>
    <source>
        <strain evidence="7 8">SB22</strain>
    </source>
</reference>
<proteinExistence type="inferred from homology"/>
<keyword evidence="8" id="KW-1185">Reference proteome</keyword>
<keyword evidence="2" id="KW-0805">Transcription regulation</keyword>
<dbReference type="InterPro" id="IPR036388">
    <property type="entry name" value="WH-like_DNA-bd_sf"/>
</dbReference>
<feature type="domain" description="HTH lysR-type" evidence="6">
    <location>
        <begin position="44"/>
        <end position="101"/>
    </location>
</feature>
<dbReference type="InterPro" id="IPR005119">
    <property type="entry name" value="LysR_subst-bd"/>
</dbReference>
<dbReference type="PROSITE" id="PS50931">
    <property type="entry name" value="HTH_LYSR"/>
    <property type="match status" value="1"/>
</dbReference>
<dbReference type="PANTHER" id="PTHR30118:SF15">
    <property type="entry name" value="TRANSCRIPTIONAL REGULATORY PROTEIN"/>
    <property type="match status" value="1"/>
</dbReference>
<dbReference type="PANTHER" id="PTHR30118">
    <property type="entry name" value="HTH-TYPE TRANSCRIPTIONAL REGULATOR LEUO-RELATED"/>
    <property type="match status" value="1"/>
</dbReference>
<dbReference type="GO" id="GO:0003700">
    <property type="term" value="F:DNA-binding transcription factor activity"/>
    <property type="evidence" value="ECO:0007669"/>
    <property type="project" value="InterPro"/>
</dbReference>
<feature type="region of interest" description="Disordered" evidence="5">
    <location>
        <begin position="1"/>
        <end position="37"/>
    </location>
</feature>
<dbReference type="SUPFAM" id="SSF53850">
    <property type="entry name" value="Periplasmic binding protein-like II"/>
    <property type="match status" value="1"/>
</dbReference>
<dbReference type="Gene3D" id="1.10.10.10">
    <property type="entry name" value="Winged helix-like DNA-binding domain superfamily/Winged helix DNA-binding domain"/>
    <property type="match status" value="1"/>
</dbReference>
<dbReference type="Pfam" id="PF00126">
    <property type="entry name" value="HTH_1"/>
    <property type="match status" value="1"/>
</dbReference>
<dbReference type="InterPro" id="IPR036390">
    <property type="entry name" value="WH_DNA-bd_sf"/>
</dbReference>
<dbReference type="InterPro" id="IPR050389">
    <property type="entry name" value="LysR-type_TF"/>
</dbReference>
<dbReference type="PRINTS" id="PR00039">
    <property type="entry name" value="HTHLYSR"/>
</dbReference>
<name>W9GRX4_9PROT</name>
<evidence type="ECO:0000256" key="2">
    <source>
        <dbReference type="ARBA" id="ARBA00023015"/>
    </source>
</evidence>
<dbReference type="EMBL" id="AVFL01000041">
    <property type="protein sequence ID" value="EWY36539.1"/>
    <property type="molecule type" value="Genomic_DNA"/>
</dbReference>
<dbReference type="SUPFAM" id="SSF46785">
    <property type="entry name" value="Winged helix' DNA-binding domain"/>
    <property type="match status" value="1"/>
</dbReference>
<keyword evidence="3" id="KW-0238">DNA-binding</keyword>
<evidence type="ECO:0000313" key="8">
    <source>
        <dbReference type="Proteomes" id="UP000019486"/>
    </source>
</evidence>
<dbReference type="OrthoDB" id="9774011at2"/>
<sequence>MRTGFGTSVERPRLRSVGAPPRQDGGRHPSPPPSPHRRVNLAGVDLNLLVALEALLAERNVTHAADRVGLSQPAMSRALGRLRGLFDDELLVRSSSGLVPTARSEQLAAELPDALNMLRSLLASRETAPGSWEATVNIDLPDHQALDLLPRLLPRLREAAPDVTVVTAPLGTRTLRGLESGSVDLAVGQLTTTPFGFYRRTILTDQFVCLLRADHPALQGGTPEAERLAGLRHVVIAPPALEEPGLVYDSVAMLEVPDPSPVAVQNTMAAAMLVAEADMVLTIPRRTATRIARMLPLAVTAPPAPLPAYELSLVWHERLHRDPHYAWLRGELAACLTPATGNTDARPLAGAA</sequence>
<evidence type="ECO:0000313" key="7">
    <source>
        <dbReference type="EMBL" id="EWY36539.1"/>
    </source>
</evidence>
<evidence type="ECO:0000259" key="6">
    <source>
        <dbReference type="PROSITE" id="PS50931"/>
    </source>
</evidence>
<dbReference type="Pfam" id="PF03466">
    <property type="entry name" value="LysR_substrate"/>
    <property type="match status" value="1"/>
</dbReference>
<evidence type="ECO:0000256" key="3">
    <source>
        <dbReference type="ARBA" id="ARBA00023125"/>
    </source>
</evidence>
<keyword evidence="4" id="KW-0804">Transcription</keyword>